<organism evidence="2 3">
    <name type="scientific">Tilletia laevis</name>
    <dbReference type="NCBI Taxonomy" id="157183"/>
    <lineage>
        <taxon>Eukaryota</taxon>
        <taxon>Fungi</taxon>
        <taxon>Dikarya</taxon>
        <taxon>Basidiomycota</taxon>
        <taxon>Ustilaginomycotina</taxon>
        <taxon>Exobasidiomycetes</taxon>
        <taxon>Tilletiales</taxon>
        <taxon>Tilletiaceae</taxon>
        <taxon>Tilletia</taxon>
    </lineage>
</organism>
<feature type="compositionally biased region" description="Acidic residues" evidence="1">
    <location>
        <begin position="56"/>
        <end position="91"/>
    </location>
</feature>
<name>A0A9N8QGW9_9BASI</name>
<evidence type="ECO:0000313" key="2">
    <source>
        <dbReference type="EMBL" id="CAD6943949.1"/>
    </source>
</evidence>
<dbReference type="Proteomes" id="UP000836404">
    <property type="component" value="Unassembled WGS sequence"/>
</dbReference>
<evidence type="ECO:0000256" key="1">
    <source>
        <dbReference type="SAM" id="MobiDB-lite"/>
    </source>
</evidence>
<evidence type="ECO:0000313" key="3">
    <source>
        <dbReference type="Proteomes" id="UP000836404"/>
    </source>
</evidence>
<reference evidence="2 3" key="1">
    <citation type="submission" date="2020-10" db="EMBL/GenBank/DDBJ databases">
        <authorList>
            <person name="Sedaghatjoo S."/>
        </authorList>
    </citation>
    <scope>NUCLEOTIDE SEQUENCE [LARGE SCALE GENOMIC DNA]</scope>
    <source>
        <strain evidence="2 3">LLFL</strain>
    </source>
</reference>
<accession>A0A9N8QGW9</accession>
<feature type="region of interest" description="Disordered" evidence="1">
    <location>
        <begin position="32"/>
        <end position="111"/>
    </location>
</feature>
<keyword evidence="3" id="KW-1185">Reference proteome</keyword>
<dbReference type="AlphaFoldDB" id="A0A9N8QGW9"/>
<sequence length="179" mass="19910">MDGVVEVRIPCGRIGETTIDRLTLLSDGFEDDGGAWADDGQWSETGSEPAAPWVTEEGDAVDEVERDEWEDMEVDGLDSGDSSGDDEEDGVTVDGGMPHVHSTGANMPDDDERWSRFEVLDEAPTDQAFIREPWSTSTQAFFSRIQKEFKILQNALPDSILVQTYGDRTDLLHTKTRRL</sequence>
<gene>
    <name evidence="2" type="ORF">JKILLFL_G1883</name>
</gene>
<comment type="caution">
    <text evidence="2">The sequence shown here is derived from an EMBL/GenBank/DDBJ whole genome shotgun (WGS) entry which is preliminary data.</text>
</comment>
<proteinExistence type="predicted"/>
<dbReference type="EMBL" id="CAJHJF010004525">
    <property type="protein sequence ID" value="CAD6943949.1"/>
    <property type="molecule type" value="Genomic_DNA"/>
</dbReference>
<protein>
    <submittedName>
        <fullName evidence="2">Uncharacterized protein</fullName>
    </submittedName>
</protein>